<accession>A0A6J4TRD4</accession>
<protein>
    <submittedName>
        <fullName evidence="2">Uncharacterized protein</fullName>
    </submittedName>
</protein>
<feature type="region of interest" description="Disordered" evidence="1">
    <location>
        <begin position="1"/>
        <end position="32"/>
    </location>
</feature>
<sequence length="32" mass="3176">CASMSPTRAMEYGSGRATGSTPLSSPGIYAPA</sequence>
<reference evidence="2" key="1">
    <citation type="submission" date="2020-02" db="EMBL/GenBank/DDBJ databases">
        <authorList>
            <person name="Meier V. D."/>
        </authorList>
    </citation>
    <scope>NUCLEOTIDE SEQUENCE</scope>
    <source>
        <strain evidence="2">AVDCRST_MAG23</strain>
    </source>
</reference>
<evidence type="ECO:0000256" key="1">
    <source>
        <dbReference type="SAM" id="MobiDB-lite"/>
    </source>
</evidence>
<dbReference type="EMBL" id="CADCWD010000037">
    <property type="protein sequence ID" value="CAA9530355.1"/>
    <property type="molecule type" value="Genomic_DNA"/>
</dbReference>
<gene>
    <name evidence="2" type="ORF">AVDCRST_MAG23-954</name>
</gene>
<feature type="non-terminal residue" evidence="2">
    <location>
        <position position="1"/>
    </location>
</feature>
<dbReference type="AlphaFoldDB" id="A0A6J4TRD4"/>
<name>A0A6J4TRD4_9SPHN</name>
<organism evidence="2">
    <name type="scientific">uncultured Sphingosinicella sp</name>
    <dbReference type="NCBI Taxonomy" id="478748"/>
    <lineage>
        <taxon>Bacteria</taxon>
        <taxon>Pseudomonadati</taxon>
        <taxon>Pseudomonadota</taxon>
        <taxon>Alphaproteobacteria</taxon>
        <taxon>Sphingomonadales</taxon>
        <taxon>Sphingosinicellaceae</taxon>
        <taxon>Sphingosinicella</taxon>
        <taxon>environmental samples</taxon>
    </lineage>
</organism>
<feature type="non-terminal residue" evidence="2">
    <location>
        <position position="32"/>
    </location>
</feature>
<proteinExistence type="predicted"/>
<evidence type="ECO:0000313" key="2">
    <source>
        <dbReference type="EMBL" id="CAA9530355.1"/>
    </source>
</evidence>